<gene>
    <name evidence="3" type="ORF">B9Z55_027737</name>
</gene>
<feature type="compositionally biased region" description="Polar residues" evidence="1">
    <location>
        <begin position="406"/>
        <end position="418"/>
    </location>
</feature>
<dbReference type="Gene3D" id="3.40.33.10">
    <property type="entry name" value="CAP"/>
    <property type="match status" value="2"/>
</dbReference>
<protein>
    <recommendedName>
        <fullName evidence="5">SCP domain-containing protein</fullName>
    </recommendedName>
</protein>
<dbReference type="AlphaFoldDB" id="A0A2G5SEG9"/>
<name>A0A2G5SEG9_9PELO</name>
<sequence length="638" mass="73479">MKFLLLGAFFIGATLCQSTPHEYEELIGKLNFDRRQFAYRMNISNMYELHWDEKLNPKLWPEYRAPNSSFREMLIGREQNAIEAEVYIVDQLLLEIRNPTFWKRTKDSINRNRWPYWPFEHFLPTQKSIACDSRERKYNWTTPWKRSSVYRTICYLGPENSYSKVIWKHGRPGSACGNATNVVGLCRLKKGTKDPQLSHEVQNMRDFVNKLNFERREYAKAMNISNMYKLKWNFALRNAKDNMDSSRIPNFQKIYVFGNNDSYHYESHALKDSNYQLTGDISRWDEQLVEEHENGTLGFLTHLVPEQKAIGCFKKHYVLKNREIRGKVFNLEYTSMCHIGPERSLKNSVWKFGAPGTGCGSDKVEDGLCVGSLPKSYKPFGEFDSETKPAASGTSTSSPPQEEQKTPSPQAVPENSSPEDLRTPSPPVKAASEGSSSQELRTPSPHIKAATEVSNQQKYEELVAKLNYDRRELAKAMDVANMFKLVWNDENAKIAHELSKEFPIKNHPNRNYRQFFAGRNNDAIFFEKEATKHIDELAAKDELKEWTDRYENQTVLTLEQFLPTQSYIGCAPWNHPTPVKIFYRRYKLEYSTICVLTPASSFKDAEIRVGPAGSQCGGGQVEDGLCVKGHEVDDSQIH</sequence>
<proteinExistence type="predicted"/>
<organism evidence="3 4">
    <name type="scientific">Caenorhabditis nigoni</name>
    <dbReference type="NCBI Taxonomy" id="1611254"/>
    <lineage>
        <taxon>Eukaryota</taxon>
        <taxon>Metazoa</taxon>
        <taxon>Ecdysozoa</taxon>
        <taxon>Nematoda</taxon>
        <taxon>Chromadorea</taxon>
        <taxon>Rhabditida</taxon>
        <taxon>Rhabditina</taxon>
        <taxon>Rhabditomorpha</taxon>
        <taxon>Rhabditoidea</taxon>
        <taxon>Rhabditidae</taxon>
        <taxon>Peloderinae</taxon>
        <taxon>Caenorhabditis</taxon>
    </lineage>
</organism>
<dbReference type="OrthoDB" id="5904970at2759"/>
<evidence type="ECO:0000256" key="2">
    <source>
        <dbReference type="SAM" id="SignalP"/>
    </source>
</evidence>
<keyword evidence="2" id="KW-0732">Signal</keyword>
<feature type="compositionally biased region" description="Low complexity" evidence="1">
    <location>
        <begin position="389"/>
        <end position="400"/>
    </location>
</feature>
<dbReference type="Proteomes" id="UP000230233">
    <property type="component" value="Unassembled WGS sequence"/>
</dbReference>
<dbReference type="InterPro" id="IPR035940">
    <property type="entry name" value="CAP_sf"/>
</dbReference>
<evidence type="ECO:0000313" key="4">
    <source>
        <dbReference type="Proteomes" id="UP000230233"/>
    </source>
</evidence>
<accession>A0A2G5SEG9</accession>
<feature type="region of interest" description="Disordered" evidence="1">
    <location>
        <begin position="380"/>
        <end position="454"/>
    </location>
</feature>
<dbReference type="EMBL" id="PDUG01000013">
    <property type="protein sequence ID" value="PIC13323.1"/>
    <property type="molecule type" value="Genomic_DNA"/>
</dbReference>
<dbReference type="SUPFAM" id="SSF55797">
    <property type="entry name" value="PR-1-like"/>
    <property type="match status" value="1"/>
</dbReference>
<feature type="signal peptide" evidence="2">
    <location>
        <begin position="1"/>
        <end position="16"/>
    </location>
</feature>
<keyword evidence="4" id="KW-1185">Reference proteome</keyword>
<comment type="caution">
    <text evidence="3">The sequence shown here is derived from an EMBL/GenBank/DDBJ whole genome shotgun (WGS) entry which is preliminary data.</text>
</comment>
<evidence type="ECO:0008006" key="5">
    <source>
        <dbReference type="Google" id="ProtNLM"/>
    </source>
</evidence>
<reference evidence="4" key="1">
    <citation type="submission" date="2017-10" db="EMBL/GenBank/DDBJ databases">
        <title>Rapid genome shrinkage in a self-fertile nematode reveals novel sperm competition proteins.</title>
        <authorList>
            <person name="Yin D."/>
            <person name="Schwarz E.M."/>
            <person name="Thomas C.G."/>
            <person name="Felde R.L."/>
            <person name="Korf I.F."/>
            <person name="Cutter A.D."/>
            <person name="Schartner C.M."/>
            <person name="Ralston E.J."/>
            <person name="Meyer B.J."/>
            <person name="Haag E.S."/>
        </authorList>
    </citation>
    <scope>NUCLEOTIDE SEQUENCE [LARGE SCALE GENOMIC DNA]</scope>
    <source>
        <strain evidence="4">JU1422</strain>
    </source>
</reference>
<evidence type="ECO:0000256" key="1">
    <source>
        <dbReference type="SAM" id="MobiDB-lite"/>
    </source>
</evidence>
<feature type="chain" id="PRO_5013606438" description="SCP domain-containing protein" evidence="2">
    <location>
        <begin position="17"/>
        <end position="638"/>
    </location>
</feature>
<evidence type="ECO:0000313" key="3">
    <source>
        <dbReference type="EMBL" id="PIC13323.1"/>
    </source>
</evidence>